<protein>
    <submittedName>
        <fullName evidence="2">Uncharacterized protein</fullName>
    </submittedName>
</protein>
<keyword evidence="3" id="KW-1185">Reference proteome</keyword>
<dbReference type="SUPFAM" id="SSF53474">
    <property type="entry name" value="alpha/beta-Hydrolases"/>
    <property type="match status" value="1"/>
</dbReference>
<name>A0A7H0VE18_9FLAO</name>
<proteinExistence type="predicted"/>
<dbReference type="RefSeq" id="WP_210758501.1">
    <property type="nucleotide sequence ID" value="NZ_CP060139.1"/>
</dbReference>
<feature type="chain" id="PRO_5028896819" evidence="1">
    <location>
        <begin position="19"/>
        <end position="520"/>
    </location>
</feature>
<keyword evidence="1" id="KW-0732">Signal</keyword>
<sequence length="520" mass="57779">MKLRSLFILSLLMNSLLAQVDYISTDSLRMIDFNPDINPLVNPDTGQAGFKLVFWVHGLAGNQHSWGRVQEVTEVQIGNPIPGYPVRNVAGYALSYQGEEYRRIFGLATFVNNSKMGIWRNNPLYDTVPVAKNFAIAHSQGGIVSRAIRYQNVNDTNAAGVHLSPAHFSHLATFGTPNGGAYIINTTATGGPVQAWIDEGCRAFGAGVVQDFVNSKWWLGAIITPAMVTSFTNKACDGFNKLVFPMLVNSIRKPVGMDYAMGAPNLNELKSFAQQDNMKVVTFYGVEEEPVFWRVLHTMTNTADTDSSNLSGSILATNPFGLVSDQEFADTINYRYHDYISKKNAQNTISRNYNVFAAYSYFNPGALISLRGLANKASANARNYDRAAHWLGQANMNWKRFIGARKDTTILEGYYCECLIDLGGTQGYSFTQTIVQTPLECNPPNAVNCFVSPKVSHQVIEEPNDGVVTVSSQIDYPNAKVPLEMENTNHMQERNHEQTRLRLNELFNGDLGDEFKLDEK</sequence>
<dbReference type="Proteomes" id="UP000516305">
    <property type="component" value="Chromosome"/>
</dbReference>
<gene>
    <name evidence="2" type="ORF">H4K34_16565</name>
</gene>
<dbReference type="InterPro" id="IPR029058">
    <property type="entry name" value="AB_hydrolase_fold"/>
</dbReference>
<dbReference type="Gene3D" id="3.40.50.1820">
    <property type="entry name" value="alpha/beta hydrolase"/>
    <property type="match status" value="1"/>
</dbReference>
<evidence type="ECO:0000313" key="3">
    <source>
        <dbReference type="Proteomes" id="UP000516305"/>
    </source>
</evidence>
<dbReference type="EMBL" id="CP060139">
    <property type="protein sequence ID" value="QNR23966.1"/>
    <property type="molecule type" value="Genomic_DNA"/>
</dbReference>
<evidence type="ECO:0000313" key="2">
    <source>
        <dbReference type="EMBL" id="QNR23966.1"/>
    </source>
</evidence>
<reference evidence="2 3" key="1">
    <citation type="submission" date="2020-08" db="EMBL/GenBank/DDBJ databases">
        <title>Croceimicrobium hydrocarbonivorans gen. nov., sp. nov., a novel marine bacterium isolated from a bacterial consortium that degrades polyethylene terephthalate.</title>
        <authorList>
            <person name="Liu R."/>
        </authorList>
    </citation>
    <scope>NUCLEOTIDE SEQUENCE [LARGE SCALE GENOMIC DNA]</scope>
    <source>
        <strain evidence="2 3">A20-9</strain>
    </source>
</reference>
<organism evidence="2 3">
    <name type="scientific">Croceimicrobium hydrocarbonivorans</name>
    <dbReference type="NCBI Taxonomy" id="2761580"/>
    <lineage>
        <taxon>Bacteria</taxon>
        <taxon>Pseudomonadati</taxon>
        <taxon>Bacteroidota</taxon>
        <taxon>Flavobacteriia</taxon>
        <taxon>Flavobacteriales</taxon>
        <taxon>Owenweeksiaceae</taxon>
        <taxon>Croceimicrobium</taxon>
    </lineage>
</organism>
<dbReference type="KEGG" id="chyd:H4K34_16565"/>
<feature type="signal peptide" evidence="1">
    <location>
        <begin position="1"/>
        <end position="18"/>
    </location>
</feature>
<accession>A0A7H0VE18</accession>
<evidence type="ECO:0000256" key="1">
    <source>
        <dbReference type="SAM" id="SignalP"/>
    </source>
</evidence>
<dbReference type="AlphaFoldDB" id="A0A7H0VE18"/>